<evidence type="ECO:0000259" key="6">
    <source>
        <dbReference type="PROSITE" id="PS50977"/>
    </source>
</evidence>
<evidence type="ECO:0000313" key="7">
    <source>
        <dbReference type="EMBL" id="MDA0637599.1"/>
    </source>
</evidence>
<dbReference type="Pfam" id="PF00440">
    <property type="entry name" value="TetR_N"/>
    <property type="match status" value="1"/>
</dbReference>
<dbReference type="PANTHER" id="PTHR30055">
    <property type="entry name" value="HTH-TYPE TRANSCRIPTIONAL REGULATOR RUTR"/>
    <property type="match status" value="1"/>
</dbReference>
<dbReference type="InterPro" id="IPR050109">
    <property type="entry name" value="HTH-type_TetR-like_transc_reg"/>
</dbReference>
<feature type="region of interest" description="Disordered" evidence="5">
    <location>
        <begin position="188"/>
        <end position="216"/>
    </location>
</feature>
<dbReference type="Pfam" id="PF21597">
    <property type="entry name" value="TetR_C_43"/>
    <property type="match status" value="1"/>
</dbReference>
<dbReference type="InterPro" id="IPR009057">
    <property type="entry name" value="Homeodomain-like_sf"/>
</dbReference>
<dbReference type="InterPro" id="IPR036271">
    <property type="entry name" value="Tet_transcr_reg_TetR-rel_C_sf"/>
</dbReference>
<name>A0ABT4SK47_9ACTN</name>
<dbReference type="InterPro" id="IPR049445">
    <property type="entry name" value="TetR_SbtR-like_C"/>
</dbReference>
<evidence type="ECO:0000313" key="8">
    <source>
        <dbReference type="Proteomes" id="UP001144036"/>
    </source>
</evidence>
<organism evidence="7 8">
    <name type="scientific">Nonomuraea corallina</name>
    <dbReference type="NCBI Taxonomy" id="2989783"/>
    <lineage>
        <taxon>Bacteria</taxon>
        <taxon>Bacillati</taxon>
        <taxon>Actinomycetota</taxon>
        <taxon>Actinomycetes</taxon>
        <taxon>Streptosporangiales</taxon>
        <taxon>Streptosporangiaceae</taxon>
        <taxon>Nonomuraea</taxon>
    </lineage>
</organism>
<evidence type="ECO:0000256" key="3">
    <source>
        <dbReference type="ARBA" id="ARBA00023163"/>
    </source>
</evidence>
<dbReference type="PANTHER" id="PTHR30055:SF234">
    <property type="entry name" value="HTH-TYPE TRANSCRIPTIONAL REGULATOR BETI"/>
    <property type="match status" value="1"/>
</dbReference>
<dbReference type="Gene3D" id="1.10.357.10">
    <property type="entry name" value="Tetracycline Repressor, domain 2"/>
    <property type="match status" value="1"/>
</dbReference>
<keyword evidence="3" id="KW-0804">Transcription</keyword>
<dbReference type="SUPFAM" id="SSF48498">
    <property type="entry name" value="Tetracyclin repressor-like, C-terminal domain"/>
    <property type="match status" value="1"/>
</dbReference>
<dbReference type="RefSeq" id="WP_270158498.1">
    <property type="nucleotide sequence ID" value="NZ_JAPNNL010000166.1"/>
</dbReference>
<evidence type="ECO:0000256" key="1">
    <source>
        <dbReference type="ARBA" id="ARBA00023015"/>
    </source>
</evidence>
<evidence type="ECO:0000256" key="2">
    <source>
        <dbReference type="ARBA" id="ARBA00023125"/>
    </source>
</evidence>
<gene>
    <name evidence="7" type="ORF">OUY22_29685</name>
</gene>
<feature type="DNA-binding region" description="H-T-H motif" evidence="4">
    <location>
        <begin position="35"/>
        <end position="54"/>
    </location>
</feature>
<accession>A0ABT4SK47</accession>
<dbReference type="PROSITE" id="PS50977">
    <property type="entry name" value="HTH_TETR_2"/>
    <property type="match status" value="1"/>
</dbReference>
<keyword evidence="8" id="KW-1185">Reference proteome</keyword>
<sequence length="216" mass="23340">MTTAPMSGRKAQAARNDELILTAARAVFTADPAAPISAVAERAGVGISALYRRYPSKEALLRKLCGDGLKLYIEVARRAVDDEGDPWEVFAAYLRGIVDADTSSLTIRLAGTFEPTEELFRDSALASELAVRAHRRAVEAGVLRPDVTPADLALVFEQLASIKLGDAARTAELRHRYLTLIMDGLRVPPSRSPLPGPPPGEGELERRWVPDGRGKG</sequence>
<feature type="compositionally biased region" description="Pro residues" evidence="5">
    <location>
        <begin position="190"/>
        <end position="200"/>
    </location>
</feature>
<dbReference type="EMBL" id="JAPNNL010000166">
    <property type="protein sequence ID" value="MDA0637599.1"/>
    <property type="molecule type" value="Genomic_DNA"/>
</dbReference>
<keyword evidence="2 4" id="KW-0238">DNA-binding</keyword>
<protein>
    <submittedName>
        <fullName evidence="7">Helix-turn-helix domain containing protein</fullName>
    </submittedName>
</protein>
<keyword evidence="1" id="KW-0805">Transcription regulation</keyword>
<feature type="compositionally biased region" description="Basic and acidic residues" evidence="5">
    <location>
        <begin position="203"/>
        <end position="216"/>
    </location>
</feature>
<comment type="caution">
    <text evidence="7">The sequence shown here is derived from an EMBL/GenBank/DDBJ whole genome shotgun (WGS) entry which is preliminary data.</text>
</comment>
<proteinExistence type="predicted"/>
<dbReference type="InterPro" id="IPR001647">
    <property type="entry name" value="HTH_TetR"/>
</dbReference>
<dbReference type="SUPFAM" id="SSF46689">
    <property type="entry name" value="Homeodomain-like"/>
    <property type="match status" value="1"/>
</dbReference>
<feature type="domain" description="HTH tetR-type" evidence="6">
    <location>
        <begin position="14"/>
        <end position="72"/>
    </location>
</feature>
<dbReference type="Proteomes" id="UP001144036">
    <property type="component" value="Unassembled WGS sequence"/>
</dbReference>
<evidence type="ECO:0000256" key="5">
    <source>
        <dbReference type="SAM" id="MobiDB-lite"/>
    </source>
</evidence>
<evidence type="ECO:0000256" key="4">
    <source>
        <dbReference type="PROSITE-ProRule" id="PRU00335"/>
    </source>
</evidence>
<reference evidence="7" key="1">
    <citation type="submission" date="2022-11" db="EMBL/GenBank/DDBJ databases">
        <title>Nonomuraea corallina sp. nov., a new species of the genus Nonomuraea isolated from sea side sediment in Thai sea.</title>
        <authorList>
            <person name="Ngamcharungchit C."/>
            <person name="Matsumoto A."/>
            <person name="Suriyachadkun C."/>
            <person name="Panbangred W."/>
            <person name="Inahashi Y."/>
            <person name="Intra B."/>
        </authorList>
    </citation>
    <scope>NUCLEOTIDE SEQUENCE</scope>
    <source>
        <strain evidence="7">MCN248</strain>
    </source>
</reference>